<keyword evidence="8 13" id="KW-0472">Membrane</keyword>
<protein>
    <recommendedName>
        <fullName evidence="14">G-protein coupled receptors family 1 profile domain-containing protein</fullName>
    </recommendedName>
</protein>
<feature type="transmembrane region" description="Helical" evidence="13">
    <location>
        <begin position="59"/>
        <end position="77"/>
    </location>
</feature>
<dbReference type="AlphaFoldDB" id="A0A8T2IL46"/>
<feature type="transmembrane region" description="Helical" evidence="13">
    <location>
        <begin position="268"/>
        <end position="290"/>
    </location>
</feature>
<keyword evidence="10" id="KW-0675">Receptor</keyword>
<dbReference type="PRINTS" id="PR00237">
    <property type="entry name" value="GPCRRHODOPSN"/>
</dbReference>
<dbReference type="InterPro" id="IPR000276">
    <property type="entry name" value="GPCR_Rhodpsn"/>
</dbReference>
<keyword evidence="3" id="KW-0716">Sensory transduction</keyword>
<accession>A0A8T2IL46</accession>
<sequence length="316" mass="35872">MENGSSFSENFVLLGIIEMEGFKYIYSTLCLFIYIFIMLLNSEIVSVVLTAESLHKPMYILICNLSFNAMLGSSSFFPKLIIDLLSSSYVISHAGCFIQVLCLMTYTFYELFTFTIMAYDRYLAICHPLRYAILMTTDTAMKFILSAFVFAFTSVLVTVILSARLSFCGSQIKNVFCDNLSLIVLSCTDTLVNSVYGTVSTLTLLGFILITITYSYGKIFLICFKISKEARDKALHTVITHILSFSIFLVGGLFIFLRFRLGNDQLPIYLHILLSVTFVVFPPVFNPLIYGIRTKSLREKVFHHLHKMNFLSSTIK</sequence>
<reference evidence="15" key="1">
    <citation type="thesis" date="2020" institute="ProQuest LLC" country="789 East Eisenhower Parkway, Ann Arbor, MI, USA">
        <title>Comparative Genomics and Chromosome Evolution.</title>
        <authorList>
            <person name="Mudd A.B."/>
        </authorList>
    </citation>
    <scope>NUCLEOTIDE SEQUENCE</scope>
    <source>
        <strain evidence="15">Female2</strain>
        <tissue evidence="15">Blood</tissue>
    </source>
</reference>
<dbReference type="PRINTS" id="PR00245">
    <property type="entry name" value="OLFACTORYR"/>
</dbReference>
<dbReference type="InterPro" id="IPR052921">
    <property type="entry name" value="GPCR1_Superfamily_Member"/>
</dbReference>
<keyword evidence="5" id="KW-0552">Olfaction</keyword>
<dbReference type="PROSITE" id="PS50262">
    <property type="entry name" value="G_PROTEIN_RECEP_F1_2"/>
    <property type="match status" value="1"/>
</dbReference>
<keyword evidence="11" id="KW-0325">Glycoprotein</keyword>
<dbReference type="InterPro" id="IPR017452">
    <property type="entry name" value="GPCR_Rhodpsn_7TM"/>
</dbReference>
<comment type="subcellular location">
    <subcellularLocation>
        <location evidence="1">Cell membrane</location>
        <topology evidence="1">Multi-pass membrane protein</topology>
    </subcellularLocation>
</comment>
<evidence type="ECO:0000313" key="15">
    <source>
        <dbReference type="EMBL" id="KAG8431770.1"/>
    </source>
</evidence>
<dbReference type="PANTHER" id="PTHR26451">
    <property type="entry name" value="G_PROTEIN_RECEP_F1_2 DOMAIN-CONTAINING PROTEIN"/>
    <property type="match status" value="1"/>
</dbReference>
<dbReference type="GO" id="GO:0005549">
    <property type="term" value="F:odorant binding"/>
    <property type="evidence" value="ECO:0007669"/>
    <property type="project" value="TreeGrafter"/>
</dbReference>
<gene>
    <name evidence="15" type="ORF">GDO86_020008</name>
</gene>
<dbReference type="EMBL" id="JAACNH010000072">
    <property type="protein sequence ID" value="KAG8431770.1"/>
    <property type="molecule type" value="Genomic_DNA"/>
</dbReference>
<evidence type="ECO:0000256" key="12">
    <source>
        <dbReference type="ARBA" id="ARBA00023224"/>
    </source>
</evidence>
<keyword evidence="2" id="KW-1003">Cell membrane</keyword>
<evidence type="ECO:0000256" key="10">
    <source>
        <dbReference type="ARBA" id="ARBA00023170"/>
    </source>
</evidence>
<proteinExistence type="predicted"/>
<evidence type="ECO:0000256" key="7">
    <source>
        <dbReference type="ARBA" id="ARBA00023040"/>
    </source>
</evidence>
<dbReference type="Gene3D" id="1.20.1070.10">
    <property type="entry name" value="Rhodopsin 7-helix transmembrane proteins"/>
    <property type="match status" value="1"/>
</dbReference>
<dbReference type="OrthoDB" id="6147321at2759"/>
<evidence type="ECO:0000256" key="9">
    <source>
        <dbReference type="ARBA" id="ARBA00023157"/>
    </source>
</evidence>
<evidence type="ECO:0000256" key="11">
    <source>
        <dbReference type="ARBA" id="ARBA00023180"/>
    </source>
</evidence>
<evidence type="ECO:0000313" key="16">
    <source>
        <dbReference type="Proteomes" id="UP000812440"/>
    </source>
</evidence>
<comment type="caution">
    <text evidence="15">The sequence shown here is derived from an EMBL/GenBank/DDBJ whole genome shotgun (WGS) entry which is preliminary data.</text>
</comment>
<keyword evidence="4 13" id="KW-0812">Transmembrane</keyword>
<keyword evidence="12" id="KW-0807">Transducer</keyword>
<evidence type="ECO:0000256" key="5">
    <source>
        <dbReference type="ARBA" id="ARBA00022725"/>
    </source>
</evidence>
<feature type="domain" description="G-protein coupled receptors family 1 profile" evidence="14">
    <location>
        <begin position="40"/>
        <end position="290"/>
    </location>
</feature>
<evidence type="ECO:0000256" key="1">
    <source>
        <dbReference type="ARBA" id="ARBA00004651"/>
    </source>
</evidence>
<dbReference type="FunFam" id="1.20.1070.10:FF:000024">
    <property type="entry name" value="Olfactory receptor"/>
    <property type="match status" value="1"/>
</dbReference>
<evidence type="ECO:0000259" key="14">
    <source>
        <dbReference type="PROSITE" id="PS50262"/>
    </source>
</evidence>
<dbReference type="Proteomes" id="UP000812440">
    <property type="component" value="Unassembled WGS sequence"/>
</dbReference>
<evidence type="ECO:0000256" key="6">
    <source>
        <dbReference type="ARBA" id="ARBA00022989"/>
    </source>
</evidence>
<dbReference type="GO" id="GO:0004984">
    <property type="term" value="F:olfactory receptor activity"/>
    <property type="evidence" value="ECO:0007669"/>
    <property type="project" value="InterPro"/>
</dbReference>
<dbReference type="GO" id="GO:0005886">
    <property type="term" value="C:plasma membrane"/>
    <property type="evidence" value="ECO:0007669"/>
    <property type="project" value="UniProtKB-SubCell"/>
</dbReference>
<dbReference type="PANTHER" id="PTHR26451:SF996">
    <property type="entry name" value="OLFACTORY RECEPTOR 5F1"/>
    <property type="match status" value="1"/>
</dbReference>
<evidence type="ECO:0000256" key="2">
    <source>
        <dbReference type="ARBA" id="ARBA00022475"/>
    </source>
</evidence>
<dbReference type="InterPro" id="IPR000725">
    <property type="entry name" value="Olfact_rcpt"/>
</dbReference>
<evidence type="ECO:0000256" key="13">
    <source>
        <dbReference type="SAM" id="Phobius"/>
    </source>
</evidence>
<keyword evidence="7" id="KW-0297">G-protein coupled receptor</keyword>
<keyword evidence="6 13" id="KW-1133">Transmembrane helix</keyword>
<feature type="transmembrane region" description="Helical" evidence="13">
    <location>
        <begin position="234"/>
        <end position="256"/>
    </location>
</feature>
<dbReference type="SUPFAM" id="SSF81321">
    <property type="entry name" value="Family A G protein-coupled receptor-like"/>
    <property type="match status" value="1"/>
</dbReference>
<feature type="transmembrane region" description="Helical" evidence="13">
    <location>
        <begin position="143"/>
        <end position="163"/>
    </location>
</feature>
<name>A0A8T2IL46_9PIPI</name>
<feature type="transmembrane region" description="Helical" evidence="13">
    <location>
        <begin position="21"/>
        <end position="39"/>
    </location>
</feature>
<keyword evidence="16" id="KW-1185">Reference proteome</keyword>
<evidence type="ECO:0000256" key="3">
    <source>
        <dbReference type="ARBA" id="ARBA00022606"/>
    </source>
</evidence>
<dbReference type="Pfam" id="PF13853">
    <property type="entry name" value="7tm_4"/>
    <property type="match status" value="1"/>
</dbReference>
<feature type="transmembrane region" description="Helical" evidence="13">
    <location>
        <begin position="89"/>
        <end position="109"/>
    </location>
</feature>
<evidence type="ECO:0000256" key="8">
    <source>
        <dbReference type="ARBA" id="ARBA00023136"/>
    </source>
</evidence>
<feature type="transmembrane region" description="Helical" evidence="13">
    <location>
        <begin position="202"/>
        <end position="222"/>
    </location>
</feature>
<dbReference type="GO" id="GO:0004930">
    <property type="term" value="F:G protein-coupled receptor activity"/>
    <property type="evidence" value="ECO:0007669"/>
    <property type="project" value="UniProtKB-KW"/>
</dbReference>
<keyword evidence="9" id="KW-1015">Disulfide bond</keyword>
<organism evidence="15 16">
    <name type="scientific">Hymenochirus boettgeri</name>
    <name type="common">Congo dwarf clawed frog</name>
    <dbReference type="NCBI Taxonomy" id="247094"/>
    <lineage>
        <taxon>Eukaryota</taxon>
        <taxon>Metazoa</taxon>
        <taxon>Chordata</taxon>
        <taxon>Craniata</taxon>
        <taxon>Vertebrata</taxon>
        <taxon>Euteleostomi</taxon>
        <taxon>Amphibia</taxon>
        <taxon>Batrachia</taxon>
        <taxon>Anura</taxon>
        <taxon>Pipoidea</taxon>
        <taxon>Pipidae</taxon>
        <taxon>Pipinae</taxon>
        <taxon>Hymenochirus</taxon>
    </lineage>
</organism>
<evidence type="ECO:0000256" key="4">
    <source>
        <dbReference type="ARBA" id="ARBA00022692"/>
    </source>
</evidence>